<accession>A0A5C6X129</accession>
<evidence type="ECO:0000256" key="4">
    <source>
        <dbReference type="ARBA" id="ARBA00022692"/>
    </source>
</evidence>
<evidence type="ECO:0000313" key="9">
    <source>
        <dbReference type="EMBL" id="TXD35539.1"/>
    </source>
</evidence>
<evidence type="ECO:0000256" key="8">
    <source>
        <dbReference type="SAM" id="Phobius"/>
    </source>
</evidence>
<gene>
    <name evidence="9" type="ORF">FRC96_11000</name>
</gene>
<proteinExistence type="inferred from homology"/>
<feature type="binding site" evidence="7">
    <location>
        <position position="217"/>
    </location>
    <ligand>
        <name>Zn(2+)</name>
        <dbReference type="ChEBI" id="CHEBI:29105"/>
    </ligand>
</feature>
<keyword evidence="4 8" id="KW-0812">Transmembrane</keyword>
<evidence type="ECO:0000313" key="10">
    <source>
        <dbReference type="Proteomes" id="UP000321046"/>
    </source>
</evidence>
<name>A0A5C6X129_9DELT</name>
<evidence type="ECO:0000256" key="7">
    <source>
        <dbReference type="PIRSR" id="PIRSR604254-1"/>
    </source>
</evidence>
<reference evidence="9 10" key="1">
    <citation type="submission" date="2019-08" db="EMBL/GenBank/DDBJ databases">
        <title>Bradymonadales sp. TMQ2.</title>
        <authorList>
            <person name="Liang Q."/>
        </authorList>
    </citation>
    <scope>NUCLEOTIDE SEQUENCE [LARGE SCALE GENOMIC DNA]</scope>
    <source>
        <strain evidence="9 10">TMQ2</strain>
    </source>
</reference>
<dbReference type="AlphaFoldDB" id="A0A5C6X129"/>
<feature type="binding site" evidence="7">
    <location>
        <position position="95"/>
    </location>
    <ligand>
        <name>Zn(2+)</name>
        <dbReference type="ChEBI" id="CHEBI:29105"/>
    </ligand>
</feature>
<dbReference type="InterPro" id="IPR005744">
    <property type="entry name" value="Hy-lIII"/>
</dbReference>
<dbReference type="InterPro" id="IPR004254">
    <property type="entry name" value="AdipoR/HlyIII-related"/>
</dbReference>
<dbReference type="EMBL" id="VOSL01000049">
    <property type="protein sequence ID" value="TXD35539.1"/>
    <property type="molecule type" value="Genomic_DNA"/>
</dbReference>
<keyword evidence="7" id="KW-0862">Zinc</keyword>
<feature type="transmembrane region" description="Helical" evidence="8">
    <location>
        <begin position="134"/>
        <end position="156"/>
    </location>
</feature>
<evidence type="ECO:0000256" key="2">
    <source>
        <dbReference type="ARBA" id="ARBA00008488"/>
    </source>
</evidence>
<keyword evidence="5 8" id="KW-1133">Transmembrane helix</keyword>
<dbReference type="OrthoDB" id="9813689at2"/>
<dbReference type="Pfam" id="PF03006">
    <property type="entry name" value="HlyIII"/>
    <property type="match status" value="1"/>
</dbReference>
<keyword evidence="7" id="KW-0479">Metal-binding</keyword>
<dbReference type="GO" id="GO:0140911">
    <property type="term" value="F:pore-forming activity"/>
    <property type="evidence" value="ECO:0007669"/>
    <property type="project" value="InterPro"/>
</dbReference>
<comment type="subcellular location">
    <subcellularLocation>
        <location evidence="1">Cell membrane</location>
        <topology evidence="1">Multi-pass membrane protein</topology>
    </subcellularLocation>
</comment>
<dbReference type="Proteomes" id="UP000321046">
    <property type="component" value="Unassembled WGS sequence"/>
</dbReference>
<dbReference type="NCBIfam" id="TIGR01065">
    <property type="entry name" value="hlyIII"/>
    <property type="match status" value="1"/>
</dbReference>
<evidence type="ECO:0000256" key="3">
    <source>
        <dbReference type="ARBA" id="ARBA00022475"/>
    </source>
</evidence>
<dbReference type="GO" id="GO:0005886">
    <property type="term" value="C:plasma membrane"/>
    <property type="evidence" value="ECO:0007669"/>
    <property type="project" value="UniProtKB-SubCell"/>
</dbReference>
<organism evidence="9 10">
    <name type="scientific">Lujinxingia vulgaris</name>
    <dbReference type="NCBI Taxonomy" id="2600176"/>
    <lineage>
        <taxon>Bacteria</taxon>
        <taxon>Deltaproteobacteria</taxon>
        <taxon>Bradymonadales</taxon>
        <taxon>Lujinxingiaceae</taxon>
        <taxon>Lujinxingia</taxon>
    </lineage>
</organism>
<keyword evidence="3" id="KW-1003">Cell membrane</keyword>
<feature type="transmembrane region" description="Helical" evidence="8">
    <location>
        <begin position="108"/>
        <end position="128"/>
    </location>
</feature>
<evidence type="ECO:0000256" key="1">
    <source>
        <dbReference type="ARBA" id="ARBA00004651"/>
    </source>
</evidence>
<feature type="transmembrane region" description="Helical" evidence="8">
    <location>
        <begin position="163"/>
        <end position="183"/>
    </location>
</feature>
<feature type="transmembrane region" description="Helical" evidence="8">
    <location>
        <begin position="189"/>
        <end position="210"/>
    </location>
</feature>
<feature type="transmembrane region" description="Helical" evidence="8">
    <location>
        <begin position="74"/>
        <end position="96"/>
    </location>
</feature>
<evidence type="ECO:0000256" key="5">
    <source>
        <dbReference type="ARBA" id="ARBA00022989"/>
    </source>
</evidence>
<feature type="binding site" evidence="7">
    <location>
        <position position="221"/>
    </location>
    <ligand>
        <name>Zn(2+)</name>
        <dbReference type="ChEBI" id="CHEBI:29105"/>
    </ligand>
</feature>
<sequence>MGVKVGRESKQGESQFDELADKISDARERIAHTEIFSAEDIANSVSHGVGLGAAIVGFVVLMVTAWATGVTLQIVSALIYGLTLVALFAASTIYHSVTQPRVRRALQVLDHCAVFFLIAGTYTPFALVTLEGTLGWTIMAVIWSLALLGVTIKLFWFGRFEGLSLALYLLMGWTIVFAIKPLWLALEPGGVFLLFGGGLFYTAGVAFFVWERLFLNHAIWHLFVLGGSVCHFLAILFYVLG</sequence>
<dbReference type="GO" id="GO:0046872">
    <property type="term" value="F:metal ion binding"/>
    <property type="evidence" value="ECO:0007669"/>
    <property type="project" value="UniProtKB-KW"/>
</dbReference>
<dbReference type="PANTHER" id="PTHR20855:SF3">
    <property type="entry name" value="LD03007P"/>
    <property type="match status" value="1"/>
</dbReference>
<dbReference type="PANTHER" id="PTHR20855">
    <property type="entry name" value="ADIPOR/PROGESTIN RECEPTOR-RELATED"/>
    <property type="match status" value="1"/>
</dbReference>
<comment type="similarity">
    <text evidence="2">Belongs to the UPF0073 (Hly-III) family.</text>
</comment>
<evidence type="ECO:0000256" key="6">
    <source>
        <dbReference type="ARBA" id="ARBA00023136"/>
    </source>
</evidence>
<feature type="transmembrane region" description="Helical" evidence="8">
    <location>
        <begin position="49"/>
        <end position="68"/>
    </location>
</feature>
<comment type="caution">
    <text evidence="9">The sequence shown here is derived from an EMBL/GenBank/DDBJ whole genome shotgun (WGS) entry which is preliminary data.</text>
</comment>
<protein>
    <submittedName>
        <fullName evidence="9">Hemolysin III family protein</fullName>
    </submittedName>
</protein>
<feature type="transmembrane region" description="Helical" evidence="8">
    <location>
        <begin position="222"/>
        <end position="240"/>
    </location>
</feature>
<keyword evidence="6 8" id="KW-0472">Membrane</keyword>